<keyword evidence="3" id="KW-1185">Reference proteome</keyword>
<name>A0ABW7PXT5_9GAMM</name>
<dbReference type="Proteomes" id="UP001611251">
    <property type="component" value="Unassembled WGS sequence"/>
</dbReference>
<keyword evidence="1" id="KW-1133">Transmembrane helix</keyword>
<keyword evidence="1" id="KW-0812">Transmembrane</keyword>
<accession>A0ABW7PXT5</accession>
<organism evidence="2 3">
    <name type="scientific">Pantoea osteomyelitidis</name>
    <dbReference type="NCBI Taxonomy" id="3230026"/>
    <lineage>
        <taxon>Bacteria</taxon>
        <taxon>Pseudomonadati</taxon>
        <taxon>Pseudomonadota</taxon>
        <taxon>Gammaproteobacteria</taxon>
        <taxon>Enterobacterales</taxon>
        <taxon>Erwiniaceae</taxon>
        <taxon>Pantoea</taxon>
    </lineage>
</organism>
<keyword evidence="1" id="KW-0472">Membrane</keyword>
<evidence type="ECO:0000256" key="1">
    <source>
        <dbReference type="SAM" id="Phobius"/>
    </source>
</evidence>
<reference evidence="2 3" key="1">
    <citation type="submission" date="2024-08" db="EMBL/GenBank/DDBJ databases">
        <title>Pantoea ronii - a newly identified human opportunistic pathogen.</title>
        <authorList>
            <person name="Keidar-Friedman D."/>
            <person name="Sorek N."/>
            <person name="Leshin-Carmel D."/>
            <person name="Tsur A."/>
            <person name="Amsalem M."/>
            <person name="Tolkach D."/>
            <person name="Brosh-Nissimov T."/>
        </authorList>
    </citation>
    <scope>NUCLEOTIDE SEQUENCE [LARGE SCALE GENOMIC DNA]</scope>
    <source>
        <strain evidence="2 3">AA23256</strain>
    </source>
</reference>
<protein>
    <submittedName>
        <fullName evidence="2">Uncharacterized protein</fullName>
    </submittedName>
</protein>
<gene>
    <name evidence="2" type="ORF">ABU178_12825</name>
</gene>
<feature type="transmembrane region" description="Helical" evidence="1">
    <location>
        <begin position="50"/>
        <end position="70"/>
    </location>
</feature>
<dbReference type="EMBL" id="JBGFSN010000004">
    <property type="protein sequence ID" value="MFH8135052.1"/>
    <property type="molecule type" value="Genomic_DNA"/>
</dbReference>
<evidence type="ECO:0000313" key="3">
    <source>
        <dbReference type="Proteomes" id="UP001611251"/>
    </source>
</evidence>
<comment type="caution">
    <text evidence="2">The sequence shown here is derived from an EMBL/GenBank/DDBJ whole genome shotgun (WGS) entry which is preliminary data.</text>
</comment>
<dbReference type="RefSeq" id="WP_397215377.1">
    <property type="nucleotide sequence ID" value="NZ_JBGFSN010000004.1"/>
</dbReference>
<feature type="transmembrane region" description="Helical" evidence="1">
    <location>
        <begin position="77"/>
        <end position="94"/>
    </location>
</feature>
<sequence>MMTLSLRIFIYALYLAGIVLLRVFSGDEPTWMSGTDPAIKLGERNNNADNNFIVCTIIFIVIVFFQVLIFLKTSVRLEKMLAPILLLLFCWIWLGA</sequence>
<proteinExistence type="predicted"/>
<evidence type="ECO:0000313" key="2">
    <source>
        <dbReference type="EMBL" id="MFH8135052.1"/>
    </source>
</evidence>